<feature type="region of interest" description="Disordered" evidence="1">
    <location>
        <begin position="911"/>
        <end position="1010"/>
    </location>
</feature>
<evidence type="ECO:0000256" key="2">
    <source>
        <dbReference type="SAM" id="Phobius"/>
    </source>
</evidence>
<feature type="transmembrane region" description="Helical" evidence="2">
    <location>
        <begin position="589"/>
        <end position="612"/>
    </location>
</feature>
<dbReference type="SUPFAM" id="SSF57184">
    <property type="entry name" value="Growth factor receptor domain"/>
    <property type="match status" value="1"/>
</dbReference>
<feature type="transmembrane region" description="Helical" evidence="2">
    <location>
        <begin position="678"/>
        <end position="699"/>
    </location>
</feature>
<dbReference type="PANTHER" id="PTHR11319:SF35">
    <property type="entry name" value="OUTER MEMBRANE PROTEIN PMPC-RELATED"/>
    <property type="match status" value="1"/>
</dbReference>
<organism evidence="4 5">
    <name type="scientific">Chytriomyces confervae</name>
    <dbReference type="NCBI Taxonomy" id="246404"/>
    <lineage>
        <taxon>Eukaryota</taxon>
        <taxon>Fungi</taxon>
        <taxon>Fungi incertae sedis</taxon>
        <taxon>Chytridiomycota</taxon>
        <taxon>Chytridiomycota incertae sedis</taxon>
        <taxon>Chytridiomycetes</taxon>
        <taxon>Chytridiales</taxon>
        <taxon>Chytriomycetaceae</taxon>
        <taxon>Chytriomyces</taxon>
    </lineage>
</organism>
<reference evidence="4 5" key="1">
    <citation type="journal article" date="2019" name="Sci. Rep.">
        <title>Comparative genomics of chytrid fungi reveal insights into the obligate biotrophic and pathogenic lifestyle of Synchytrium endobioticum.</title>
        <authorList>
            <person name="van de Vossenberg B.T.L.H."/>
            <person name="Warris S."/>
            <person name="Nguyen H.D.T."/>
            <person name="van Gent-Pelzer M.P.E."/>
            <person name="Joly D.L."/>
            <person name="van de Geest H.C."/>
            <person name="Bonants P.J.M."/>
            <person name="Smith D.S."/>
            <person name="Levesque C.A."/>
            <person name="van der Lee T.A.J."/>
        </authorList>
    </citation>
    <scope>NUCLEOTIDE SEQUENCE [LARGE SCALE GENOMIC DNA]</scope>
    <source>
        <strain evidence="4 5">CBS 675.73</strain>
    </source>
</reference>
<evidence type="ECO:0000256" key="3">
    <source>
        <dbReference type="SAM" id="SignalP"/>
    </source>
</evidence>
<feature type="transmembrane region" description="Helical" evidence="2">
    <location>
        <begin position="632"/>
        <end position="652"/>
    </location>
</feature>
<sequence length="1010" mass="112009">MISRAGLRIFKSAIFLNLLLQLLLAPVQVSAAVDSSHDPDQNSKFRKENPKVDWERYGYRAEFVAAPPCPLLNNTYGWKDLKNPDGSRYTYNKRPVVVQTQAWDSFLLNSFLFQYLLEVMGYRVQIPVMTAGRYGPNFADNVVDLSLEMWPEDTANYAQMTQIDRIAVDLGATGYAGIIGLYVPTPLVEQYPKYGLDFWRFLLNSDATKLFPPAGTGPRVLGADGGPLCDGAPTSCVNGTYTPERCKLPESNCIELWMHDPAYSPQNFQRIIDSLNLNVSINFLGFGGETIMQKALDEGKNVFLYNWQPNTFTAVNNLTRVLLPATDHEHNANFLGKPDRMHARVTTDVPTIIIHKLASQGFLADFPELVLLANSYQVLDASMNVMLRSTVEKGYNHSTAACEWMRANEHIWGAWIPTPPKSAVDCSVGFGRYLTGSVFACIPCPSGTYNWNNHNEGACTQCPEHLHCPGGPIVQVSSGYWMANITNTTLERDPEFYKCPILGTCCSSGYCEPGECSPSFGGLLCTECADPDEHMWNHKCHKCGPAGGASFWLILFGAFAGAAVLLYLPYEEAPTVEILFFYFQVTYYIFEHQANGIFTLPGLSTFLAIASLNVDGMVADCTLPITGVPKLVFRYFLPLLLMFYIVLIYLILRAMQSSGMITASSAGRLTPYYMQGQPLSLICFRAMIVVLTFVVMPLVDSSLLLLQCNTVQEKNVLYRSPSVECFSSEHGGGAALAVIFLILLLIALPAMLWLVLNRLHKSGNITYEEEGISNIQRLFQCLYIVFKPDMYFMLPVTIVEKGITSILFTLLIKYEENIQINVFILFLAFLCATRIYFQPYHNHLEAYLNREISLGILVMIAYRQYTEHYGITDGIIAQIGVIVFLPVIMHVIRWVTANYQKHEDKIISQASKMTSKMGSQSKQSASGSANDISVGRAKSTARKMRGSIEKLEKVPNGGNTGSMLRSKQQTGSKLGGTVNVSTVHRPSGSGHGIGEEIAHEGSPLNPNGSA</sequence>
<dbReference type="InterPro" id="IPR009030">
    <property type="entry name" value="Growth_fac_rcpt_cys_sf"/>
</dbReference>
<evidence type="ECO:0000256" key="1">
    <source>
        <dbReference type="SAM" id="MobiDB-lite"/>
    </source>
</evidence>
<dbReference type="AlphaFoldDB" id="A0A507FHD8"/>
<feature type="transmembrane region" description="Helical" evidence="2">
    <location>
        <begin position="875"/>
        <end position="895"/>
    </location>
</feature>
<evidence type="ECO:0000313" key="4">
    <source>
        <dbReference type="EMBL" id="TPX74768.1"/>
    </source>
</evidence>
<dbReference type="PANTHER" id="PTHR11319">
    <property type="entry name" value="G PROTEIN-COUPLED RECEPTOR-RELATED"/>
    <property type="match status" value="1"/>
</dbReference>
<accession>A0A507FHD8</accession>
<dbReference type="SUPFAM" id="SSF53850">
    <property type="entry name" value="Periplasmic binding protein-like II"/>
    <property type="match status" value="1"/>
</dbReference>
<keyword evidence="5" id="KW-1185">Reference proteome</keyword>
<feature type="transmembrane region" description="Helical" evidence="2">
    <location>
        <begin position="818"/>
        <end position="837"/>
    </location>
</feature>
<protein>
    <recommendedName>
        <fullName evidence="6">ABC-type glycine betaine transport system substrate-binding domain-containing protein</fullName>
    </recommendedName>
</protein>
<feature type="compositionally biased region" description="Low complexity" evidence="1">
    <location>
        <begin position="915"/>
        <end position="929"/>
    </location>
</feature>
<keyword evidence="2" id="KW-1133">Transmembrane helix</keyword>
<name>A0A507FHD8_9FUNG</name>
<feature type="signal peptide" evidence="3">
    <location>
        <begin position="1"/>
        <end position="31"/>
    </location>
</feature>
<keyword evidence="3" id="KW-0732">Signal</keyword>
<feature type="transmembrane region" description="Helical" evidence="2">
    <location>
        <begin position="734"/>
        <end position="756"/>
    </location>
</feature>
<comment type="caution">
    <text evidence="4">The sequence shown here is derived from an EMBL/GenBank/DDBJ whole genome shotgun (WGS) entry which is preliminary data.</text>
</comment>
<evidence type="ECO:0000313" key="5">
    <source>
        <dbReference type="Proteomes" id="UP000320333"/>
    </source>
</evidence>
<dbReference type="OrthoDB" id="2108795at2759"/>
<feature type="compositionally biased region" description="Polar residues" evidence="1">
    <location>
        <begin position="961"/>
        <end position="984"/>
    </location>
</feature>
<keyword evidence="2" id="KW-0812">Transmembrane</keyword>
<feature type="transmembrane region" description="Helical" evidence="2">
    <location>
        <begin position="549"/>
        <end position="568"/>
    </location>
</feature>
<feature type="chain" id="PRO_5021489400" description="ABC-type glycine betaine transport system substrate-binding domain-containing protein" evidence="3">
    <location>
        <begin position="32"/>
        <end position="1010"/>
    </location>
</feature>
<proteinExistence type="predicted"/>
<gene>
    <name evidence="4" type="ORF">CcCBS67573_g03964</name>
</gene>
<evidence type="ECO:0008006" key="6">
    <source>
        <dbReference type="Google" id="ProtNLM"/>
    </source>
</evidence>
<dbReference type="Proteomes" id="UP000320333">
    <property type="component" value="Unassembled WGS sequence"/>
</dbReference>
<dbReference type="SMART" id="SM01411">
    <property type="entry name" value="Ephrin_rec_like"/>
    <property type="match status" value="1"/>
</dbReference>
<dbReference type="EMBL" id="QEAP01000109">
    <property type="protein sequence ID" value="TPX74768.1"/>
    <property type="molecule type" value="Genomic_DNA"/>
</dbReference>
<keyword evidence="2" id="KW-0472">Membrane</keyword>